<dbReference type="InterPro" id="IPR037914">
    <property type="entry name" value="SpoVT-AbrB_sf"/>
</dbReference>
<dbReference type="SUPFAM" id="SSF89447">
    <property type="entry name" value="AbrB/MazE/MraZ-like"/>
    <property type="match status" value="1"/>
</dbReference>
<sequence>MKAEIQHQVTEKFQGTIENMGDDCGLRLPSQICESLGLKAGDTVTMRVEGTALIVSATNATVRFPYTEQELIEELADTNQADLIAELQDSEIPPR</sequence>
<gene>
    <name evidence="1" type="ORF">I9W95_09125</name>
</gene>
<evidence type="ECO:0000313" key="2">
    <source>
        <dbReference type="Proteomes" id="UP000714380"/>
    </source>
</evidence>
<dbReference type="EMBL" id="JAEDAH010000043">
    <property type="protein sequence ID" value="MCA6063769.1"/>
    <property type="molecule type" value="Genomic_DNA"/>
</dbReference>
<evidence type="ECO:0000313" key="1">
    <source>
        <dbReference type="EMBL" id="MCA6063769.1"/>
    </source>
</evidence>
<dbReference type="Proteomes" id="UP000714380">
    <property type="component" value="Unassembled WGS sequence"/>
</dbReference>
<reference evidence="1 2" key="1">
    <citation type="submission" date="2020-12" db="EMBL/GenBank/DDBJ databases">
        <title>Novel Thalassolituus-related marine hydrocarbonoclastic bacteria mediated algae-derived hydrocarbons mineralization in twilight zone of the northern South China Sea.</title>
        <authorList>
            <person name="Dong C."/>
        </authorList>
    </citation>
    <scope>NUCLEOTIDE SEQUENCE [LARGE SCALE GENOMIC DNA]</scope>
    <source>
        <strain evidence="1 2">IMCC1826</strain>
    </source>
</reference>
<organism evidence="1 2">
    <name type="scientific">Thalassolituus marinus</name>
    <dbReference type="NCBI Taxonomy" id="671053"/>
    <lineage>
        <taxon>Bacteria</taxon>
        <taxon>Pseudomonadati</taxon>
        <taxon>Pseudomonadota</taxon>
        <taxon>Gammaproteobacteria</taxon>
        <taxon>Oceanospirillales</taxon>
        <taxon>Oceanospirillaceae</taxon>
        <taxon>Thalassolituus</taxon>
    </lineage>
</organism>
<dbReference type="Gene3D" id="2.10.260.10">
    <property type="match status" value="1"/>
</dbReference>
<dbReference type="RefSeq" id="WP_225674094.1">
    <property type="nucleotide sequence ID" value="NZ_JAEDAH010000043.1"/>
</dbReference>
<name>A0ABS7ZPX9_9GAMM</name>
<evidence type="ECO:0008006" key="3">
    <source>
        <dbReference type="Google" id="ProtNLM"/>
    </source>
</evidence>
<keyword evidence="2" id="KW-1185">Reference proteome</keyword>
<comment type="caution">
    <text evidence="1">The sequence shown here is derived from an EMBL/GenBank/DDBJ whole genome shotgun (WGS) entry which is preliminary data.</text>
</comment>
<protein>
    <recommendedName>
        <fullName evidence="3">AbrB family transcriptional regulator</fullName>
    </recommendedName>
</protein>
<proteinExistence type="predicted"/>
<accession>A0ABS7ZPX9</accession>